<organism evidence="1 2">
    <name type="scientific">Elysia crispata</name>
    <name type="common">lettuce slug</name>
    <dbReference type="NCBI Taxonomy" id="231223"/>
    <lineage>
        <taxon>Eukaryota</taxon>
        <taxon>Metazoa</taxon>
        <taxon>Spiralia</taxon>
        <taxon>Lophotrochozoa</taxon>
        <taxon>Mollusca</taxon>
        <taxon>Gastropoda</taxon>
        <taxon>Heterobranchia</taxon>
        <taxon>Euthyneura</taxon>
        <taxon>Panpulmonata</taxon>
        <taxon>Sacoglossa</taxon>
        <taxon>Placobranchoidea</taxon>
        <taxon>Plakobranchidae</taxon>
        <taxon>Elysia</taxon>
    </lineage>
</organism>
<dbReference type="Proteomes" id="UP001283361">
    <property type="component" value="Unassembled WGS sequence"/>
</dbReference>
<proteinExistence type="predicted"/>
<dbReference type="AlphaFoldDB" id="A0AAE0Y0I6"/>
<evidence type="ECO:0000313" key="2">
    <source>
        <dbReference type="Proteomes" id="UP001283361"/>
    </source>
</evidence>
<protein>
    <submittedName>
        <fullName evidence="1">Uncharacterized protein</fullName>
    </submittedName>
</protein>
<keyword evidence="2" id="KW-1185">Reference proteome</keyword>
<gene>
    <name evidence="1" type="ORF">RRG08_058866</name>
</gene>
<reference evidence="1" key="1">
    <citation type="journal article" date="2023" name="G3 (Bethesda)">
        <title>A reference genome for the long-term kleptoplast-retaining sea slug Elysia crispata morphotype clarki.</title>
        <authorList>
            <person name="Eastman K.E."/>
            <person name="Pendleton A.L."/>
            <person name="Shaikh M.A."/>
            <person name="Suttiyut T."/>
            <person name="Ogas R."/>
            <person name="Tomko P."/>
            <person name="Gavelis G."/>
            <person name="Widhalm J.R."/>
            <person name="Wisecaver J.H."/>
        </authorList>
    </citation>
    <scope>NUCLEOTIDE SEQUENCE</scope>
    <source>
        <strain evidence="1">ECLA1</strain>
    </source>
</reference>
<sequence length="133" mass="14352">MSPLGTPCQHCQPHQAASSCTVCSASWLSGVLKWADGREGLRGSVGKGGAKRGPQHSLTYAQVFACGDACRSGEGEKVCVGGGYSYLSYTSLIIDLTSISVQIETVHSGDSEKQEIWRGPRDPYTRWWKNTIN</sequence>
<evidence type="ECO:0000313" key="1">
    <source>
        <dbReference type="EMBL" id="KAK3727449.1"/>
    </source>
</evidence>
<name>A0AAE0Y0I6_9GAST</name>
<comment type="caution">
    <text evidence="1">The sequence shown here is derived from an EMBL/GenBank/DDBJ whole genome shotgun (WGS) entry which is preliminary data.</text>
</comment>
<accession>A0AAE0Y0I6</accession>
<dbReference type="EMBL" id="JAWDGP010007240">
    <property type="protein sequence ID" value="KAK3727449.1"/>
    <property type="molecule type" value="Genomic_DNA"/>
</dbReference>